<feature type="compositionally biased region" description="Low complexity" evidence="1">
    <location>
        <begin position="45"/>
        <end position="56"/>
    </location>
</feature>
<feature type="region of interest" description="Disordered" evidence="1">
    <location>
        <begin position="557"/>
        <end position="622"/>
    </location>
</feature>
<feature type="region of interest" description="Disordered" evidence="1">
    <location>
        <begin position="76"/>
        <end position="244"/>
    </location>
</feature>
<dbReference type="Proteomes" id="UP000814176">
    <property type="component" value="Unassembled WGS sequence"/>
</dbReference>
<feature type="domain" description="DUF6532" evidence="2">
    <location>
        <begin position="259"/>
        <end position="505"/>
    </location>
</feature>
<feature type="compositionally biased region" description="Basic and acidic residues" evidence="1">
    <location>
        <begin position="201"/>
        <end position="213"/>
    </location>
</feature>
<feature type="compositionally biased region" description="Acidic residues" evidence="1">
    <location>
        <begin position="156"/>
        <end position="200"/>
    </location>
</feature>
<feature type="compositionally biased region" description="Polar residues" evidence="1">
    <location>
        <begin position="1"/>
        <end position="35"/>
    </location>
</feature>
<proteinExistence type="predicted"/>
<feature type="compositionally biased region" description="Polar residues" evidence="1">
    <location>
        <begin position="563"/>
        <end position="575"/>
    </location>
</feature>
<dbReference type="Pfam" id="PF20149">
    <property type="entry name" value="DUF6532"/>
    <property type="match status" value="1"/>
</dbReference>
<feature type="compositionally biased region" description="Basic and acidic residues" evidence="1">
    <location>
        <begin position="100"/>
        <end position="116"/>
    </location>
</feature>
<organism evidence="3 4">
    <name type="scientific">Rhodofomes roseus</name>
    <dbReference type="NCBI Taxonomy" id="34475"/>
    <lineage>
        <taxon>Eukaryota</taxon>
        <taxon>Fungi</taxon>
        <taxon>Dikarya</taxon>
        <taxon>Basidiomycota</taxon>
        <taxon>Agaricomycotina</taxon>
        <taxon>Agaricomycetes</taxon>
        <taxon>Polyporales</taxon>
        <taxon>Rhodofomes</taxon>
    </lineage>
</organism>
<reference evidence="3 4" key="1">
    <citation type="journal article" date="2021" name="Environ. Microbiol.">
        <title>Gene family expansions and transcriptome signatures uncover fungal adaptations to wood decay.</title>
        <authorList>
            <person name="Hage H."/>
            <person name="Miyauchi S."/>
            <person name="Viragh M."/>
            <person name="Drula E."/>
            <person name="Min B."/>
            <person name="Chaduli D."/>
            <person name="Navarro D."/>
            <person name="Favel A."/>
            <person name="Norest M."/>
            <person name="Lesage-Meessen L."/>
            <person name="Balint B."/>
            <person name="Merenyi Z."/>
            <person name="de Eugenio L."/>
            <person name="Morin E."/>
            <person name="Martinez A.T."/>
            <person name="Baldrian P."/>
            <person name="Stursova M."/>
            <person name="Martinez M.J."/>
            <person name="Novotny C."/>
            <person name="Magnuson J.K."/>
            <person name="Spatafora J.W."/>
            <person name="Maurice S."/>
            <person name="Pangilinan J."/>
            <person name="Andreopoulos W."/>
            <person name="LaButti K."/>
            <person name="Hundley H."/>
            <person name="Na H."/>
            <person name="Kuo A."/>
            <person name="Barry K."/>
            <person name="Lipzen A."/>
            <person name="Henrissat B."/>
            <person name="Riley R."/>
            <person name="Ahrendt S."/>
            <person name="Nagy L.G."/>
            <person name="Grigoriev I.V."/>
            <person name="Martin F."/>
            <person name="Rosso M.N."/>
        </authorList>
    </citation>
    <scope>NUCLEOTIDE SEQUENCE [LARGE SCALE GENOMIC DNA]</scope>
    <source>
        <strain evidence="3 4">CIRM-BRFM 1785</strain>
    </source>
</reference>
<gene>
    <name evidence="3" type="ORF">C8Q71DRAFT_872001</name>
</gene>
<feature type="region of interest" description="Disordered" evidence="1">
    <location>
        <begin position="1"/>
        <end position="56"/>
    </location>
</feature>
<protein>
    <recommendedName>
        <fullName evidence="2">DUF6532 domain-containing protein</fullName>
    </recommendedName>
</protein>
<dbReference type="RefSeq" id="XP_047777447.1">
    <property type="nucleotide sequence ID" value="XM_047928341.1"/>
</dbReference>
<name>A0ABQ8KBN5_9APHY</name>
<dbReference type="GeneID" id="72009073"/>
<feature type="compositionally biased region" description="Acidic residues" evidence="1">
    <location>
        <begin position="603"/>
        <end position="616"/>
    </location>
</feature>
<evidence type="ECO:0000313" key="3">
    <source>
        <dbReference type="EMBL" id="KAH9834961.1"/>
    </source>
</evidence>
<dbReference type="EMBL" id="JADCUA010000014">
    <property type="protein sequence ID" value="KAH9834961.1"/>
    <property type="molecule type" value="Genomic_DNA"/>
</dbReference>
<feature type="compositionally biased region" description="Basic residues" evidence="1">
    <location>
        <begin position="133"/>
        <end position="147"/>
    </location>
</feature>
<evidence type="ECO:0000259" key="2">
    <source>
        <dbReference type="Pfam" id="PF20149"/>
    </source>
</evidence>
<accession>A0ABQ8KBN5</accession>
<keyword evidence="4" id="KW-1185">Reference proteome</keyword>
<comment type="caution">
    <text evidence="3">The sequence shown here is derived from an EMBL/GenBank/DDBJ whole genome shotgun (WGS) entry which is preliminary data.</text>
</comment>
<sequence>MASRSRSATRQEVPGTRNSTRANSGARQTSRATRSTAEDIEEQDSGAASDSDVSDVDISAIHKKIAELTRMAENLKSKKKVAKASLASESHVKKIHKRKLEAMEAEQRSTSEEAPKRNKKKKLAVEQPQHTQTKPKPKPKPAFKGQKRNKDINSTESDEDGNSTESDEDEEDKGSDSDSDDEDKDKEEDNDEDGDREGYEDENKDRDKDKDGDESVDDGVETMAESKSTGKTQVKRCGRQTRTKVTQLPRDIKALVSAAQNCLRLRIALKNAWTSEPSVSSGRLPERDDLIKSSLQDAYELGRAGGRDKSIRTAFQVLKGNKGNKDTKETDKLRKNVYTVVWAAAAQFRNELKRKAKTVTSQMYKLDSLSSQQKKNLATWLITTHPTTVVGGLRNIPNFVFGGMMIALDARKHFDAEKSDFKRGEVFLHPAISELIYQHWGLGARADANLHAATEEFSEVPNNLIAVVCNAIESALMEFAKPGAKNFFTNKQYAAKWDGTMAILEYMEAQHNPSYVNMKRIVWKSIISRLEDTDDVGEVGVDTIGFLDAALEEQEKAMVSGGTRRNTTLRGSVHSNNNAQADAADPAEDTDANENISEKDVSGEDEINKDEIDETEDRAGAA</sequence>
<evidence type="ECO:0000313" key="4">
    <source>
        <dbReference type="Proteomes" id="UP000814176"/>
    </source>
</evidence>
<evidence type="ECO:0000256" key="1">
    <source>
        <dbReference type="SAM" id="MobiDB-lite"/>
    </source>
</evidence>
<feature type="compositionally biased region" description="Basic residues" evidence="1">
    <location>
        <begin position="233"/>
        <end position="242"/>
    </location>
</feature>
<dbReference type="InterPro" id="IPR045341">
    <property type="entry name" value="DUF6532"/>
</dbReference>